<evidence type="ECO:0000256" key="2">
    <source>
        <dbReference type="ARBA" id="ARBA00022771"/>
    </source>
</evidence>
<evidence type="ECO:0000256" key="3">
    <source>
        <dbReference type="ARBA" id="ARBA00022833"/>
    </source>
</evidence>
<keyword evidence="3" id="KW-0862">Zinc</keyword>
<dbReference type="PANTHER" id="PTHR47332:SF4">
    <property type="entry name" value="SET DOMAIN-CONTAINING PROTEIN 5"/>
    <property type="match status" value="1"/>
</dbReference>
<dbReference type="InterPro" id="IPR001214">
    <property type="entry name" value="SET_dom"/>
</dbReference>
<evidence type="ECO:0000256" key="4">
    <source>
        <dbReference type="PROSITE-ProRule" id="PRU00134"/>
    </source>
</evidence>
<comment type="caution">
    <text evidence="8">The sequence shown here is derived from an EMBL/GenBank/DDBJ whole genome shotgun (WGS) entry which is preliminary data.</text>
</comment>
<feature type="domain" description="MYND-type" evidence="7">
    <location>
        <begin position="7"/>
        <end position="46"/>
    </location>
</feature>
<dbReference type="AlphaFoldDB" id="A0A8H7DER4"/>
<keyword evidence="1" id="KW-0479">Metal-binding</keyword>
<dbReference type="Proteomes" id="UP000620124">
    <property type="component" value="Unassembled WGS sequence"/>
</dbReference>
<reference evidence="8" key="1">
    <citation type="submission" date="2020-05" db="EMBL/GenBank/DDBJ databases">
        <title>Mycena genomes resolve the evolution of fungal bioluminescence.</title>
        <authorList>
            <person name="Tsai I.J."/>
        </authorList>
    </citation>
    <scope>NUCLEOTIDE SEQUENCE</scope>
    <source>
        <strain evidence="8">CCC161011</strain>
    </source>
</reference>
<dbReference type="GO" id="GO:0008270">
    <property type="term" value="F:zinc ion binding"/>
    <property type="evidence" value="ECO:0007669"/>
    <property type="project" value="UniProtKB-KW"/>
</dbReference>
<feature type="domain" description="SET" evidence="6">
    <location>
        <begin position="51"/>
        <end position="190"/>
    </location>
</feature>
<dbReference type="CDD" id="cd20071">
    <property type="entry name" value="SET_SMYD"/>
    <property type="match status" value="1"/>
</dbReference>
<organism evidence="8 9">
    <name type="scientific">Mycena venus</name>
    <dbReference type="NCBI Taxonomy" id="2733690"/>
    <lineage>
        <taxon>Eukaryota</taxon>
        <taxon>Fungi</taxon>
        <taxon>Dikarya</taxon>
        <taxon>Basidiomycota</taxon>
        <taxon>Agaricomycotina</taxon>
        <taxon>Agaricomycetes</taxon>
        <taxon>Agaricomycetidae</taxon>
        <taxon>Agaricales</taxon>
        <taxon>Marasmiineae</taxon>
        <taxon>Mycenaceae</taxon>
        <taxon>Mycena</taxon>
    </lineage>
</organism>
<dbReference type="InterPro" id="IPR053185">
    <property type="entry name" value="SET_domain_protein"/>
</dbReference>
<dbReference type="PROSITE" id="PS50280">
    <property type="entry name" value="SET"/>
    <property type="match status" value="1"/>
</dbReference>
<feature type="compositionally biased region" description="Polar residues" evidence="5">
    <location>
        <begin position="377"/>
        <end position="390"/>
    </location>
</feature>
<protein>
    <submittedName>
        <fullName evidence="8">SET domain-containing protein</fullName>
    </submittedName>
</protein>
<keyword evidence="9" id="KW-1185">Reference proteome</keyword>
<dbReference type="Pfam" id="PF00856">
    <property type="entry name" value="SET"/>
    <property type="match status" value="1"/>
</dbReference>
<dbReference type="Gene3D" id="2.170.270.10">
    <property type="entry name" value="SET domain"/>
    <property type="match status" value="1"/>
</dbReference>
<dbReference type="PROSITE" id="PS50865">
    <property type="entry name" value="ZF_MYND_2"/>
    <property type="match status" value="1"/>
</dbReference>
<keyword evidence="2 4" id="KW-0863">Zinc-finger</keyword>
<dbReference type="Gene3D" id="6.10.140.2220">
    <property type="match status" value="1"/>
</dbReference>
<feature type="region of interest" description="Disordered" evidence="5">
    <location>
        <begin position="352"/>
        <end position="390"/>
    </location>
</feature>
<sequence>MVQQCDVAECANEVAQGKSHCGRCKKKFYCSGTCQQKDWLAHRKQCKVPMPRISVVDIPGKGKGVIAEEHISRGTLIVSERPRVILPEQASKLQEAISRLSEEDISFIMSFPGPENNPIVGRFQQFMNCVGDDGTSAKGLSSTICRVNHTCHSPKGGPNATYFWNDISKEEALYAIKEIRAGQEIEVSYKPNPWNYENLREKYGFECRCAGCARPPAERLASAQRIRAYNDWVNIPKDLGRVNPFQMLEDVEKQILIISAEGYINQVGPRAQDAFKLCAAYSDEASAQKWGALYRDHLTMYRGLTCPELKEAKHLAAKPRTFEHWGDCGIWTLKGPSKQVLECFYPPEVEAAPSALNKDPTSRSASTATSEATQTTQFSIADMQTRTRSR</sequence>
<proteinExistence type="predicted"/>
<dbReference type="PANTHER" id="PTHR47332">
    <property type="entry name" value="SET DOMAIN-CONTAINING PROTEIN 5"/>
    <property type="match status" value="1"/>
</dbReference>
<gene>
    <name evidence="8" type="ORF">MVEN_00208300</name>
</gene>
<evidence type="ECO:0000313" key="9">
    <source>
        <dbReference type="Proteomes" id="UP000620124"/>
    </source>
</evidence>
<dbReference type="SUPFAM" id="SSF82199">
    <property type="entry name" value="SET domain"/>
    <property type="match status" value="1"/>
</dbReference>
<dbReference type="InterPro" id="IPR046341">
    <property type="entry name" value="SET_dom_sf"/>
</dbReference>
<evidence type="ECO:0000256" key="5">
    <source>
        <dbReference type="SAM" id="MobiDB-lite"/>
    </source>
</evidence>
<dbReference type="OrthoDB" id="265717at2759"/>
<evidence type="ECO:0000313" key="8">
    <source>
        <dbReference type="EMBL" id="KAF7368831.1"/>
    </source>
</evidence>
<feature type="compositionally biased region" description="Low complexity" evidence="5">
    <location>
        <begin position="362"/>
        <end position="376"/>
    </location>
</feature>
<evidence type="ECO:0000259" key="7">
    <source>
        <dbReference type="PROSITE" id="PS50865"/>
    </source>
</evidence>
<dbReference type="EMBL" id="JACAZI010000002">
    <property type="protein sequence ID" value="KAF7368831.1"/>
    <property type="molecule type" value="Genomic_DNA"/>
</dbReference>
<accession>A0A8H7DER4</accession>
<evidence type="ECO:0000256" key="1">
    <source>
        <dbReference type="ARBA" id="ARBA00022723"/>
    </source>
</evidence>
<dbReference type="InterPro" id="IPR002893">
    <property type="entry name" value="Znf_MYND"/>
</dbReference>
<name>A0A8H7DER4_9AGAR</name>
<dbReference type="Pfam" id="PF01753">
    <property type="entry name" value="zf-MYND"/>
    <property type="match status" value="1"/>
</dbReference>
<dbReference type="SMART" id="SM00317">
    <property type="entry name" value="SET"/>
    <property type="match status" value="1"/>
</dbReference>
<evidence type="ECO:0000259" key="6">
    <source>
        <dbReference type="PROSITE" id="PS50280"/>
    </source>
</evidence>